<evidence type="ECO:0000313" key="5">
    <source>
        <dbReference type="Proteomes" id="UP000485880"/>
    </source>
</evidence>
<evidence type="ECO:0000256" key="3">
    <source>
        <dbReference type="ARBA" id="ARBA00022884"/>
    </source>
</evidence>
<dbReference type="GO" id="GO:0044781">
    <property type="term" value="P:bacterial-type flagellum organization"/>
    <property type="evidence" value="ECO:0007669"/>
    <property type="project" value="UniProtKB-KW"/>
</dbReference>
<comment type="caution">
    <text evidence="4">The sequence shown here is derived from an EMBL/GenBank/DDBJ whole genome shotgun (WGS) entry which is preliminary data.</text>
</comment>
<keyword evidence="3" id="KW-0694">RNA-binding</keyword>
<organism evidence="4 5">
    <name type="scientific">Methylocella tundrae</name>
    <dbReference type="NCBI Taxonomy" id="227605"/>
    <lineage>
        <taxon>Bacteria</taxon>
        <taxon>Pseudomonadati</taxon>
        <taxon>Pseudomonadota</taxon>
        <taxon>Alphaproteobacteria</taxon>
        <taxon>Hyphomicrobiales</taxon>
        <taxon>Beijerinckiaceae</taxon>
        <taxon>Methylocella</taxon>
    </lineage>
</organism>
<protein>
    <submittedName>
        <fullName evidence="4">Putative flagellum biosynthesis repressor protein FlbT</fullName>
    </submittedName>
</protein>
<dbReference type="EMBL" id="CABFMQ020000076">
    <property type="protein sequence ID" value="VTZ50052.1"/>
    <property type="molecule type" value="Genomic_DNA"/>
</dbReference>
<dbReference type="NCBIfam" id="NF001995">
    <property type="entry name" value="PRK00794.1-1"/>
    <property type="match status" value="1"/>
</dbReference>
<evidence type="ECO:0000256" key="2">
    <source>
        <dbReference type="ARBA" id="ARBA00022795"/>
    </source>
</evidence>
<accession>A0A8B6M7K9</accession>
<keyword evidence="5" id="KW-1185">Reference proteome</keyword>
<dbReference type="AlphaFoldDB" id="A0A8B6M7K9"/>
<dbReference type="PIRSF" id="PIRSF009533">
    <property type="entry name" value="FlbT"/>
    <property type="match status" value="1"/>
</dbReference>
<name>A0A8B6M7K9_METTU</name>
<evidence type="ECO:0000256" key="1">
    <source>
        <dbReference type="ARBA" id="ARBA00022491"/>
    </source>
</evidence>
<dbReference type="InterPro" id="IPR009967">
    <property type="entry name" value="Flagellum_FlbT"/>
</dbReference>
<dbReference type="GO" id="GO:0048027">
    <property type="term" value="F:mRNA 5'-UTR binding"/>
    <property type="evidence" value="ECO:0007669"/>
    <property type="project" value="InterPro"/>
</dbReference>
<keyword evidence="2" id="KW-1005">Bacterial flagellum biogenesis</keyword>
<keyword evidence="1" id="KW-0678">Repressor</keyword>
<dbReference type="Pfam" id="PF07378">
    <property type="entry name" value="FlbT"/>
    <property type="match status" value="1"/>
</dbReference>
<gene>
    <name evidence="4" type="primary">flbT</name>
    <name evidence="4" type="ORF">MPC4_20262</name>
</gene>
<reference evidence="4 5" key="1">
    <citation type="submission" date="2019-05" db="EMBL/GenBank/DDBJ databases">
        <authorList>
            <person name="Farhan Ul Haque M."/>
        </authorList>
    </citation>
    <scope>NUCLEOTIDE SEQUENCE [LARGE SCALE GENOMIC DNA]</scope>
    <source>
        <strain evidence="4">2</strain>
    </source>
</reference>
<dbReference type="GO" id="GO:1902209">
    <property type="term" value="P:negative regulation of bacterial-type flagellum assembly"/>
    <property type="evidence" value="ECO:0007669"/>
    <property type="project" value="InterPro"/>
</dbReference>
<dbReference type="Proteomes" id="UP000485880">
    <property type="component" value="Unassembled WGS sequence"/>
</dbReference>
<sequence>MAMHISLRAGEKIYINGAVLCADRKVSLELLNDATFLLEAHVMKVESATTPLRQLYFIVQIMLMNPSDTVAARDMFEGSIRMIMDISGDASLLAGLSGVKTLVSNGRAFEALKAIRMLFGIEAEILAGRRHVSPTQAA</sequence>
<proteinExistence type="predicted"/>
<evidence type="ECO:0000313" key="4">
    <source>
        <dbReference type="EMBL" id="VTZ50052.1"/>
    </source>
</evidence>
<dbReference type="GO" id="GO:0006402">
    <property type="term" value="P:mRNA catabolic process"/>
    <property type="evidence" value="ECO:0007669"/>
    <property type="project" value="InterPro"/>
</dbReference>